<reference evidence="1" key="1">
    <citation type="submission" date="2020-12" db="EMBL/GenBank/DDBJ databases">
        <title>Molecular epidemiology of VIM- metallo-b-lactamase-producing Enterobacter cloacae complex isolated in France between 2015 and 2018.</title>
        <authorList>
            <person name="Emeraud C."/>
            <person name="Petit C."/>
            <person name="Bonnin R."/>
            <person name="Naas T."/>
            <person name="Dortet L."/>
        </authorList>
    </citation>
    <scope>NUCLEOTIDE SEQUENCE</scope>
    <source>
        <strain evidence="1">170C2</strain>
    </source>
</reference>
<dbReference type="EMBL" id="JAELXN010000097">
    <property type="protein sequence ID" value="MBJ6598372.1"/>
    <property type="molecule type" value="Genomic_DNA"/>
</dbReference>
<dbReference type="RefSeq" id="WP_199029534.1">
    <property type="nucleotide sequence ID" value="NZ_AP028420.1"/>
</dbReference>
<gene>
    <name evidence="1" type="ORF">JGT27_22030</name>
</gene>
<dbReference type="Proteomes" id="UP000641429">
    <property type="component" value="Unassembled WGS sequence"/>
</dbReference>
<dbReference type="AlphaFoldDB" id="A0A8I1G7J8"/>
<evidence type="ECO:0000313" key="1">
    <source>
        <dbReference type="EMBL" id="MBJ6598372.1"/>
    </source>
</evidence>
<name>A0A8I1G7J8_ENTAS</name>
<proteinExistence type="predicted"/>
<comment type="caution">
    <text evidence="1">The sequence shown here is derived from an EMBL/GenBank/DDBJ whole genome shotgun (WGS) entry which is preliminary data.</text>
</comment>
<sequence length="101" mass="11416">MKNNKSANQYVSRLLNKEEDDRPNELKNILTELDIGIRLRKITKLQKNEIINEIKRAIASEGEISFDEKNASSDNISRGDASASNDDLVDLIAMLNRGRSQ</sequence>
<organism evidence="1 2">
    <name type="scientific">Enterobacter asburiae</name>
    <dbReference type="NCBI Taxonomy" id="61645"/>
    <lineage>
        <taxon>Bacteria</taxon>
        <taxon>Pseudomonadati</taxon>
        <taxon>Pseudomonadota</taxon>
        <taxon>Gammaproteobacteria</taxon>
        <taxon>Enterobacterales</taxon>
        <taxon>Enterobacteriaceae</taxon>
        <taxon>Enterobacter</taxon>
        <taxon>Enterobacter cloacae complex</taxon>
    </lineage>
</organism>
<accession>A0A8I1G7J8</accession>
<evidence type="ECO:0000313" key="2">
    <source>
        <dbReference type="Proteomes" id="UP000641429"/>
    </source>
</evidence>
<protein>
    <submittedName>
        <fullName evidence="1">Uncharacterized protein</fullName>
    </submittedName>
</protein>